<dbReference type="UniPathway" id="UPA00056">
    <property type="reaction ID" value="UER00095"/>
</dbReference>
<evidence type="ECO:0000256" key="6">
    <source>
        <dbReference type="ARBA" id="ARBA00023239"/>
    </source>
</evidence>
<comment type="cofactor">
    <cofactor evidence="7">
        <name>a divalent metal cation</name>
        <dbReference type="ChEBI" id="CHEBI:60240"/>
    </cofactor>
    <text evidence="7">Binds 1 divalent metal cation per subunit.</text>
</comment>
<dbReference type="NCBIfam" id="TIGR00151">
    <property type="entry name" value="ispF"/>
    <property type="match status" value="1"/>
</dbReference>
<feature type="site" description="Transition state stabilizer" evidence="7">
    <location>
        <position position="36"/>
    </location>
</feature>
<dbReference type="InterPro" id="IPR036571">
    <property type="entry name" value="MECDP_synthase_sf"/>
</dbReference>
<comment type="function">
    <text evidence="7">Involved in the biosynthesis of isopentenyl diphosphate (IPP) and dimethylallyl diphosphate (DMAPP), two major building blocks of isoprenoid compounds. Catalyzes the conversion of 4-diphosphocytidyl-2-C-methyl-D-erythritol 2-phosphate (CDP-ME2P) to 2-C-methyl-D-erythritol 2,4-cyclodiphosphate (ME-CPP) with a corresponding release of cytidine 5-monophosphate (CMP).</text>
</comment>
<comment type="catalytic activity">
    <reaction evidence="1 7 8">
        <text>4-CDP-2-C-methyl-D-erythritol 2-phosphate = 2-C-methyl-D-erythritol 2,4-cyclic diphosphate + CMP</text>
        <dbReference type="Rhea" id="RHEA:23864"/>
        <dbReference type="ChEBI" id="CHEBI:57919"/>
        <dbReference type="ChEBI" id="CHEBI:58483"/>
        <dbReference type="ChEBI" id="CHEBI:60377"/>
        <dbReference type="EC" id="4.6.1.12"/>
    </reaction>
</comment>
<feature type="site" description="Transition state stabilizer" evidence="7">
    <location>
        <position position="135"/>
    </location>
</feature>
<evidence type="ECO:0000256" key="3">
    <source>
        <dbReference type="ARBA" id="ARBA00012579"/>
    </source>
</evidence>
<dbReference type="GO" id="GO:0008685">
    <property type="term" value="F:2-C-methyl-D-erythritol 2,4-cyclodiphosphate synthase activity"/>
    <property type="evidence" value="ECO:0007669"/>
    <property type="project" value="UniProtKB-UniRule"/>
</dbReference>
<dbReference type="HAMAP" id="MF_00107">
    <property type="entry name" value="IspF"/>
    <property type="match status" value="1"/>
</dbReference>
<sequence length="207" mass="21654">MSMRIGLGFDSHAFKPGVPLVIGGLKIDHPEGLAGHSDGDLLLHAITDALLGAVSAGDIGTFFPPTDPKWKGADSTVFLETALEEIALAGYKIVNIDCVLIMHRPKIVPIAGDMRGRVADLLGLDLKNVSIKGKTPEGLTQDGTAVAHVVALLESIDLPSEPKKMEALAEAPSEADIDGVLSTLVTGGRDTSALGRKLPTFDTDDLT</sequence>
<dbReference type="Proteomes" id="UP000584867">
    <property type="component" value="Unassembled WGS sequence"/>
</dbReference>
<protein>
    <recommendedName>
        <fullName evidence="3 7">2-C-methyl-D-erythritol 2,4-cyclodiphosphate synthase</fullName>
        <shortName evidence="7">MECDP-synthase</shortName>
        <shortName evidence="7">MECPP-synthase</shortName>
        <shortName evidence="7">MECPS</shortName>
        <ecNumber evidence="3 7">4.6.1.12</ecNumber>
    </recommendedName>
</protein>
<dbReference type="RefSeq" id="WP_044177090.1">
    <property type="nucleotide sequence ID" value="NZ_JACHIO010000004.1"/>
</dbReference>
<accession>A0A7W8E8L1</accession>
<comment type="caution">
    <text evidence="10">The sequence shown here is derived from an EMBL/GenBank/DDBJ whole genome shotgun (WGS) entry which is preliminary data.</text>
</comment>
<feature type="binding site" evidence="7">
    <location>
        <begin position="36"/>
        <end position="37"/>
    </location>
    <ligand>
        <name>4-CDP-2-C-methyl-D-erythritol 2-phosphate</name>
        <dbReference type="ChEBI" id="CHEBI:57919"/>
    </ligand>
</feature>
<comment type="subunit">
    <text evidence="7">Homotrimer.</text>
</comment>
<dbReference type="CDD" id="cd00554">
    <property type="entry name" value="MECDP_synthase"/>
    <property type="match status" value="1"/>
</dbReference>
<evidence type="ECO:0000256" key="8">
    <source>
        <dbReference type="RuleBase" id="RU004395"/>
    </source>
</evidence>
<feature type="binding site" evidence="7">
    <location>
        <position position="10"/>
    </location>
    <ligand>
        <name>a divalent metal cation</name>
        <dbReference type="ChEBI" id="CHEBI:60240"/>
    </ligand>
</feature>
<keyword evidence="5 7" id="KW-0414">Isoprene biosynthesis</keyword>
<feature type="binding site" evidence="7">
    <location>
        <position position="44"/>
    </location>
    <ligand>
        <name>a divalent metal cation</name>
        <dbReference type="ChEBI" id="CHEBI:60240"/>
    </ligand>
</feature>
<dbReference type="GO" id="GO:0016114">
    <property type="term" value="P:terpenoid biosynthetic process"/>
    <property type="evidence" value="ECO:0007669"/>
    <property type="project" value="InterPro"/>
</dbReference>
<dbReference type="PANTHER" id="PTHR43181">
    <property type="entry name" value="2-C-METHYL-D-ERYTHRITOL 2,4-CYCLODIPHOSPHATE SYNTHASE, CHLOROPLASTIC"/>
    <property type="match status" value="1"/>
</dbReference>
<gene>
    <name evidence="7" type="primary">ispF</name>
    <name evidence="10" type="ORF">HDF15_001068</name>
</gene>
<evidence type="ECO:0000256" key="2">
    <source>
        <dbReference type="ARBA" id="ARBA00004709"/>
    </source>
</evidence>
<dbReference type="PROSITE" id="PS01350">
    <property type="entry name" value="ISPF"/>
    <property type="match status" value="1"/>
</dbReference>
<comment type="similarity">
    <text evidence="7 8">Belongs to the IspF family.</text>
</comment>
<feature type="binding site" evidence="7">
    <location>
        <position position="12"/>
    </location>
    <ligand>
        <name>a divalent metal cation</name>
        <dbReference type="ChEBI" id="CHEBI:60240"/>
    </ligand>
</feature>
<feature type="binding site" evidence="7">
    <location>
        <begin position="58"/>
        <end position="60"/>
    </location>
    <ligand>
        <name>4-CDP-2-C-methyl-D-erythritol 2-phosphate</name>
        <dbReference type="ChEBI" id="CHEBI:57919"/>
    </ligand>
</feature>
<dbReference type="GO" id="GO:0046872">
    <property type="term" value="F:metal ion binding"/>
    <property type="evidence" value="ECO:0007669"/>
    <property type="project" value="UniProtKB-KW"/>
</dbReference>
<dbReference type="InterPro" id="IPR020555">
    <property type="entry name" value="MECDP_synthase_CS"/>
</dbReference>
<feature type="domain" description="2-C-methyl-D-erythritol 2,4-cyclodiphosphate synthase" evidence="9">
    <location>
        <begin position="3"/>
        <end position="151"/>
    </location>
</feature>
<name>A0A7W8E8L1_9BACT</name>
<evidence type="ECO:0000256" key="5">
    <source>
        <dbReference type="ARBA" id="ARBA00023229"/>
    </source>
</evidence>
<comment type="caution">
    <text evidence="7">Lacks conserved residue(s) required for the propagation of feature annotation.</text>
</comment>
<dbReference type="Pfam" id="PF02542">
    <property type="entry name" value="YgbB"/>
    <property type="match status" value="1"/>
</dbReference>
<keyword evidence="4 7" id="KW-0479">Metal-binding</keyword>
<dbReference type="EMBL" id="JACHIO010000004">
    <property type="protein sequence ID" value="MBB5062731.1"/>
    <property type="molecule type" value="Genomic_DNA"/>
</dbReference>
<proteinExistence type="inferred from homology"/>
<evidence type="ECO:0000256" key="1">
    <source>
        <dbReference type="ARBA" id="ARBA00000200"/>
    </source>
</evidence>
<dbReference type="AlphaFoldDB" id="A0A7W8E8L1"/>
<comment type="pathway">
    <text evidence="2 7">Isoprenoid biosynthesis; isopentenyl diphosphate biosynthesis via DXP pathway; isopentenyl diphosphate from 1-deoxy-D-xylulose 5-phosphate: step 4/6.</text>
</comment>
<organism evidence="10 11">
    <name type="scientific">Granulicella mallensis</name>
    <dbReference type="NCBI Taxonomy" id="940614"/>
    <lineage>
        <taxon>Bacteria</taxon>
        <taxon>Pseudomonadati</taxon>
        <taxon>Acidobacteriota</taxon>
        <taxon>Terriglobia</taxon>
        <taxon>Terriglobales</taxon>
        <taxon>Acidobacteriaceae</taxon>
        <taxon>Granulicella</taxon>
    </lineage>
</organism>
<evidence type="ECO:0000313" key="10">
    <source>
        <dbReference type="EMBL" id="MBB5062731.1"/>
    </source>
</evidence>
<reference evidence="10 11" key="1">
    <citation type="submission" date="2020-08" db="EMBL/GenBank/DDBJ databases">
        <title>Genomic Encyclopedia of Type Strains, Phase IV (KMG-V): Genome sequencing to study the core and pangenomes of soil and plant-associated prokaryotes.</title>
        <authorList>
            <person name="Whitman W."/>
        </authorList>
    </citation>
    <scope>NUCLEOTIDE SEQUENCE [LARGE SCALE GENOMIC DNA]</scope>
    <source>
        <strain evidence="10 11">X5P3</strain>
    </source>
</reference>
<keyword evidence="6 7" id="KW-0456">Lyase</keyword>
<dbReference type="GO" id="GO:0019288">
    <property type="term" value="P:isopentenyl diphosphate biosynthetic process, methylerythritol 4-phosphate pathway"/>
    <property type="evidence" value="ECO:0007669"/>
    <property type="project" value="UniProtKB-UniRule"/>
</dbReference>
<dbReference type="InterPro" id="IPR003526">
    <property type="entry name" value="MECDP_synthase"/>
</dbReference>
<dbReference type="SUPFAM" id="SSF69765">
    <property type="entry name" value="IpsF-like"/>
    <property type="match status" value="1"/>
</dbReference>
<evidence type="ECO:0000256" key="7">
    <source>
        <dbReference type="HAMAP-Rule" id="MF_00107"/>
    </source>
</evidence>
<evidence type="ECO:0000259" key="9">
    <source>
        <dbReference type="Pfam" id="PF02542"/>
    </source>
</evidence>
<dbReference type="Gene3D" id="3.30.1330.50">
    <property type="entry name" value="2-C-methyl-D-erythritol 2,4-cyclodiphosphate synthase"/>
    <property type="match status" value="1"/>
</dbReference>
<evidence type="ECO:0000313" key="11">
    <source>
        <dbReference type="Proteomes" id="UP000584867"/>
    </source>
</evidence>
<feature type="binding site" evidence="7">
    <location>
        <begin position="10"/>
        <end position="12"/>
    </location>
    <ligand>
        <name>4-CDP-2-C-methyl-D-erythritol 2-phosphate</name>
        <dbReference type="ChEBI" id="CHEBI:57919"/>
    </ligand>
</feature>
<evidence type="ECO:0000256" key="4">
    <source>
        <dbReference type="ARBA" id="ARBA00022723"/>
    </source>
</evidence>
<dbReference type="PANTHER" id="PTHR43181:SF1">
    <property type="entry name" value="2-C-METHYL-D-ERYTHRITOL 2,4-CYCLODIPHOSPHATE SYNTHASE, CHLOROPLASTIC"/>
    <property type="match status" value="1"/>
</dbReference>
<dbReference type="EC" id="4.6.1.12" evidence="3 7"/>